<protein>
    <recommendedName>
        <fullName evidence="2">Alcohol dehydrogenase iron-type/glycerol dehydrogenase GldA domain-containing protein</fullName>
    </recommendedName>
</protein>
<dbReference type="Proteomes" id="UP001470230">
    <property type="component" value="Unassembled WGS sequence"/>
</dbReference>
<evidence type="ECO:0000313" key="3">
    <source>
        <dbReference type="EMBL" id="KAK8888393.1"/>
    </source>
</evidence>
<dbReference type="SUPFAM" id="SSF56796">
    <property type="entry name" value="Dehydroquinate synthase-like"/>
    <property type="match status" value="1"/>
</dbReference>
<evidence type="ECO:0000259" key="2">
    <source>
        <dbReference type="Pfam" id="PF00465"/>
    </source>
</evidence>
<accession>A0ABR2KC30</accession>
<evidence type="ECO:0000313" key="4">
    <source>
        <dbReference type="Proteomes" id="UP001470230"/>
    </source>
</evidence>
<dbReference type="Gene3D" id="3.40.50.1970">
    <property type="match status" value="1"/>
</dbReference>
<dbReference type="Gene3D" id="1.20.1090.10">
    <property type="entry name" value="Dehydroquinate synthase-like - alpha domain"/>
    <property type="match status" value="1"/>
</dbReference>
<keyword evidence="1" id="KW-0560">Oxidoreductase</keyword>
<gene>
    <name evidence="3" type="ORF">M9Y10_039463</name>
</gene>
<dbReference type="PANTHER" id="PTHR43633">
    <property type="entry name" value="ALCOHOL DEHYDROGENASE YQHD"/>
    <property type="match status" value="1"/>
</dbReference>
<reference evidence="3 4" key="1">
    <citation type="submission" date="2024-04" db="EMBL/GenBank/DDBJ databases">
        <title>Tritrichomonas musculus Genome.</title>
        <authorList>
            <person name="Alves-Ferreira E."/>
            <person name="Grigg M."/>
            <person name="Lorenzi H."/>
            <person name="Galac M."/>
        </authorList>
    </citation>
    <scope>NUCLEOTIDE SEQUENCE [LARGE SCALE GENOMIC DNA]</scope>
    <source>
        <strain evidence="3 4">EAF2021</strain>
    </source>
</reference>
<evidence type="ECO:0000256" key="1">
    <source>
        <dbReference type="ARBA" id="ARBA00023002"/>
    </source>
</evidence>
<dbReference type="Pfam" id="PF00465">
    <property type="entry name" value="Fe-ADH"/>
    <property type="match status" value="1"/>
</dbReference>
<name>A0ABR2KC30_9EUKA</name>
<sequence length="363" mass="40457">MKDFQIGNSTKLLFRNDPLDDLAKLTSGKRVMFVYGGGSVRTNGCYDDVIASVKKGNGQFFEFANASRELSDIQKGIQLTKENQIELLIGAGGASVMDATKIISFGHYNDNYWDLIKNDKYLEGYRHIPLILIPTYPSSGSEYDDSAVGTDKGYFGLAWGLTSEHSILVPKYSLSLNREMTTYSSLVTLVQLCIAILGDKNPISYDFGISVIKNVLKAAKKLKTDPNDLNSRGVILFGASISTSSWVGLGKELNYAFEIYYIEIVAEVLFNTTYRKALTIVFPQVLKFFAKSHEDDIRSLLHDAFGFDGSIDDSLSKIVQLFEEFNIDMKFNESFSDEKLSKIENKSSLTVEELSAILKNSVK</sequence>
<keyword evidence="4" id="KW-1185">Reference proteome</keyword>
<dbReference type="InterPro" id="IPR001670">
    <property type="entry name" value="ADH_Fe/GldA"/>
</dbReference>
<dbReference type="InterPro" id="IPR044731">
    <property type="entry name" value="BDH-like"/>
</dbReference>
<dbReference type="PANTHER" id="PTHR43633:SF1">
    <property type="entry name" value="ALCOHOL DEHYDROGENASE YQHD"/>
    <property type="match status" value="1"/>
</dbReference>
<organism evidence="3 4">
    <name type="scientific">Tritrichomonas musculus</name>
    <dbReference type="NCBI Taxonomy" id="1915356"/>
    <lineage>
        <taxon>Eukaryota</taxon>
        <taxon>Metamonada</taxon>
        <taxon>Parabasalia</taxon>
        <taxon>Tritrichomonadida</taxon>
        <taxon>Tritrichomonadidae</taxon>
        <taxon>Tritrichomonas</taxon>
    </lineage>
</organism>
<proteinExistence type="predicted"/>
<feature type="domain" description="Alcohol dehydrogenase iron-type/glycerol dehydrogenase GldA" evidence="2">
    <location>
        <begin position="10"/>
        <end position="152"/>
    </location>
</feature>
<comment type="caution">
    <text evidence="3">The sequence shown here is derived from an EMBL/GenBank/DDBJ whole genome shotgun (WGS) entry which is preliminary data.</text>
</comment>
<dbReference type="EMBL" id="JAPFFF010000006">
    <property type="protein sequence ID" value="KAK8888393.1"/>
    <property type="molecule type" value="Genomic_DNA"/>
</dbReference>